<dbReference type="FunFam" id="3.10.129.10:FF:000013">
    <property type="entry name" value="Peroxisomal multifunctional enzyme type 2"/>
    <property type="match status" value="1"/>
</dbReference>
<dbReference type="Pfam" id="PF01575">
    <property type="entry name" value="MaoC_dehydratas"/>
    <property type="match status" value="1"/>
</dbReference>
<feature type="domain" description="Peroxisomal multifunctional enzyme type 2-like N-terminal" evidence="14">
    <location>
        <begin position="641"/>
        <end position="771"/>
    </location>
</feature>
<dbReference type="InterPro" id="IPR054357">
    <property type="entry name" value="MFE-2_N"/>
</dbReference>
<dbReference type="FunFam" id="3.40.50.720:FF:000185">
    <property type="entry name" value="peroxisomal multifunctional enzyme type 2"/>
    <property type="match status" value="1"/>
</dbReference>
<protein>
    <recommendedName>
        <fullName evidence="10">Peroxisomal multifunctional enzyme type 2</fullName>
    </recommendedName>
</protein>
<dbReference type="CDD" id="cd03448">
    <property type="entry name" value="HDE_HSD"/>
    <property type="match status" value="1"/>
</dbReference>
<comment type="similarity">
    <text evidence="3">Belongs to the short-chain dehydrogenases/reductases (SDR) family.</text>
</comment>
<dbReference type="InterPro" id="IPR051687">
    <property type="entry name" value="Peroxisomal_Beta-Oxidation"/>
</dbReference>
<reference evidence="15" key="1">
    <citation type="submission" date="2020-11" db="EMBL/GenBank/DDBJ databases">
        <authorList>
            <person name="Tran Van P."/>
        </authorList>
    </citation>
    <scope>NUCLEOTIDE SEQUENCE</scope>
</reference>
<dbReference type="Gene3D" id="3.10.129.10">
    <property type="entry name" value="Hotdog Thioesterase"/>
    <property type="match status" value="1"/>
</dbReference>
<evidence type="ECO:0000256" key="10">
    <source>
        <dbReference type="ARBA" id="ARBA00073497"/>
    </source>
</evidence>
<evidence type="ECO:0000256" key="1">
    <source>
        <dbReference type="ARBA" id="ARBA00004275"/>
    </source>
</evidence>
<dbReference type="Pfam" id="PF22622">
    <property type="entry name" value="MFE-2_hydrat-2_N"/>
    <property type="match status" value="1"/>
</dbReference>
<dbReference type="FunFam" id="3.30.1050.10:FF:000001">
    <property type="entry name" value="Putative Non-specific lipid-transfer protein"/>
    <property type="match status" value="1"/>
</dbReference>
<dbReference type="PANTHER" id="PTHR45024:SF2">
    <property type="entry name" value="SCP2 DOMAIN-CONTAINING PROTEIN"/>
    <property type="match status" value="1"/>
</dbReference>
<dbReference type="SUPFAM" id="SSF55718">
    <property type="entry name" value="SCP-like"/>
    <property type="match status" value="1"/>
</dbReference>
<dbReference type="PRINTS" id="PR00080">
    <property type="entry name" value="SDRFAMILY"/>
</dbReference>
<evidence type="ECO:0000256" key="8">
    <source>
        <dbReference type="ARBA" id="ARBA00023235"/>
    </source>
</evidence>
<keyword evidence="8" id="KW-0413">Isomerase</keyword>
<keyword evidence="4" id="KW-0276">Fatty acid metabolism</keyword>
<dbReference type="Gene3D" id="3.40.50.720">
    <property type="entry name" value="NAD(P)-binding Rossmann-like Domain"/>
    <property type="match status" value="1"/>
</dbReference>
<dbReference type="InterPro" id="IPR003033">
    <property type="entry name" value="SCP2_sterol-bd_dom"/>
</dbReference>
<dbReference type="GO" id="GO:0018812">
    <property type="term" value="F:3-hydroxyacyl-CoA dehydratase activity"/>
    <property type="evidence" value="ECO:0007669"/>
    <property type="project" value="UniProtKB-ARBA"/>
</dbReference>
<evidence type="ECO:0000259" key="12">
    <source>
        <dbReference type="Pfam" id="PF01575"/>
    </source>
</evidence>
<evidence type="ECO:0000259" key="14">
    <source>
        <dbReference type="Pfam" id="PF22622"/>
    </source>
</evidence>
<gene>
    <name evidence="15" type="ORF">TDIB3V08_LOCUS6147</name>
</gene>
<dbReference type="GO" id="GO:0016491">
    <property type="term" value="F:oxidoreductase activity"/>
    <property type="evidence" value="ECO:0007669"/>
    <property type="project" value="UniProtKB-KW"/>
</dbReference>
<comment type="pathway">
    <text evidence="2">Lipid metabolism; fatty acid beta-oxidation.</text>
</comment>
<dbReference type="EMBL" id="OA567117">
    <property type="protein sequence ID" value="CAD7199909.1"/>
    <property type="molecule type" value="Genomic_DNA"/>
</dbReference>
<evidence type="ECO:0000259" key="13">
    <source>
        <dbReference type="Pfam" id="PF02036"/>
    </source>
</evidence>
<evidence type="ECO:0000313" key="15">
    <source>
        <dbReference type="EMBL" id="CAD7199909.1"/>
    </source>
</evidence>
<dbReference type="Gene3D" id="3.30.1050.10">
    <property type="entry name" value="SCP2 sterol-binding domain"/>
    <property type="match status" value="1"/>
</dbReference>
<keyword evidence="6" id="KW-0443">Lipid metabolism</keyword>
<dbReference type="Gene3D" id="1.10.287.4290">
    <property type="match status" value="1"/>
</dbReference>
<evidence type="ECO:0000256" key="2">
    <source>
        <dbReference type="ARBA" id="ARBA00005005"/>
    </source>
</evidence>
<keyword evidence="7" id="KW-0576">Peroxisome</keyword>
<dbReference type="InterPro" id="IPR029069">
    <property type="entry name" value="HotDog_dom_sf"/>
</dbReference>
<dbReference type="InterPro" id="IPR002539">
    <property type="entry name" value="MaoC-like_dom"/>
</dbReference>
<dbReference type="InterPro" id="IPR002347">
    <property type="entry name" value="SDR_fam"/>
</dbReference>
<evidence type="ECO:0000256" key="11">
    <source>
        <dbReference type="SAM" id="MobiDB-lite"/>
    </source>
</evidence>
<dbReference type="GO" id="GO:0005777">
    <property type="term" value="C:peroxisome"/>
    <property type="evidence" value="ECO:0007669"/>
    <property type="project" value="UniProtKB-SubCell"/>
</dbReference>
<dbReference type="InterPro" id="IPR020904">
    <property type="entry name" value="Sc_DH/Rdtase_CS"/>
</dbReference>
<dbReference type="GO" id="GO:0016853">
    <property type="term" value="F:isomerase activity"/>
    <property type="evidence" value="ECO:0007669"/>
    <property type="project" value="UniProtKB-KW"/>
</dbReference>
<evidence type="ECO:0000256" key="7">
    <source>
        <dbReference type="ARBA" id="ARBA00023140"/>
    </source>
</evidence>
<dbReference type="AlphaFoldDB" id="A0A7R8VMY1"/>
<feature type="region of interest" description="Disordered" evidence="11">
    <location>
        <begin position="19"/>
        <end position="335"/>
    </location>
</feature>
<evidence type="ECO:0000256" key="3">
    <source>
        <dbReference type="ARBA" id="ARBA00006484"/>
    </source>
</evidence>
<dbReference type="Pfam" id="PF00106">
    <property type="entry name" value="adh_short"/>
    <property type="match status" value="1"/>
</dbReference>
<evidence type="ECO:0000256" key="6">
    <source>
        <dbReference type="ARBA" id="ARBA00023098"/>
    </source>
</evidence>
<dbReference type="SUPFAM" id="SSF51735">
    <property type="entry name" value="NAD(P)-binding Rossmann-fold domains"/>
    <property type="match status" value="1"/>
</dbReference>
<dbReference type="CDD" id="cd05353">
    <property type="entry name" value="hydroxyacyl-CoA-like_DH_SDR_c-like"/>
    <property type="match status" value="1"/>
</dbReference>
<feature type="compositionally biased region" description="Polar residues" evidence="11">
    <location>
        <begin position="142"/>
        <end position="335"/>
    </location>
</feature>
<dbReference type="UniPathway" id="UPA00659"/>
<feature type="compositionally biased region" description="Polar residues" evidence="11">
    <location>
        <begin position="52"/>
        <end position="105"/>
    </location>
</feature>
<feature type="compositionally biased region" description="Polar residues" evidence="11">
    <location>
        <begin position="112"/>
        <end position="135"/>
    </location>
</feature>
<keyword evidence="9" id="KW-0456">Lyase</keyword>
<name>A0A7R8VMY1_TIMDO</name>
<evidence type="ECO:0000256" key="9">
    <source>
        <dbReference type="ARBA" id="ARBA00023239"/>
    </source>
</evidence>
<organism evidence="15">
    <name type="scientific">Timema douglasi</name>
    <name type="common">Walking stick</name>
    <dbReference type="NCBI Taxonomy" id="61478"/>
    <lineage>
        <taxon>Eukaryota</taxon>
        <taxon>Metazoa</taxon>
        <taxon>Ecdysozoa</taxon>
        <taxon>Arthropoda</taxon>
        <taxon>Hexapoda</taxon>
        <taxon>Insecta</taxon>
        <taxon>Pterygota</taxon>
        <taxon>Neoptera</taxon>
        <taxon>Polyneoptera</taxon>
        <taxon>Phasmatodea</taxon>
        <taxon>Timematodea</taxon>
        <taxon>Timematoidea</taxon>
        <taxon>Timematidae</taxon>
        <taxon>Timema</taxon>
    </lineage>
</organism>
<feature type="domain" description="MaoC-like" evidence="12">
    <location>
        <begin position="788"/>
        <end position="905"/>
    </location>
</feature>
<feature type="compositionally biased region" description="Polar residues" evidence="11">
    <location>
        <begin position="31"/>
        <end position="45"/>
    </location>
</feature>
<proteinExistence type="inferred from homology"/>
<dbReference type="SUPFAM" id="SSF54637">
    <property type="entry name" value="Thioesterase/thiol ester dehydrase-isomerase"/>
    <property type="match status" value="2"/>
</dbReference>
<dbReference type="PROSITE" id="PS00061">
    <property type="entry name" value="ADH_SHORT"/>
    <property type="match status" value="1"/>
</dbReference>
<dbReference type="GO" id="GO:0006635">
    <property type="term" value="P:fatty acid beta-oxidation"/>
    <property type="evidence" value="ECO:0007669"/>
    <property type="project" value="UniProtKB-UniPathway"/>
</dbReference>
<comment type="subcellular location">
    <subcellularLocation>
        <location evidence="1">Peroxisome</location>
    </subcellularLocation>
</comment>
<dbReference type="InterPro" id="IPR036291">
    <property type="entry name" value="NAD(P)-bd_dom_sf"/>
</dbReference>
<keyword evidence="5" id="KW-0560">Oxidoreductase</keyword>
<feature type="domain" description="SCP2" evidence="13">
    <location>
        <begin position="935"/>
        <end position="1036"/>
    </location>
</feature>
<evidence type="ECO:0000256" key="5">
    <source>
        <dbReference type="ARBA" id="ARBA00023002"/>
    </source>
</evidence>
<accession>A0A7R8VMY1</accession>
<dbReference type="PANTHER" id="PTHR45024">
    <property type="entry name" value="DEHYDROGENASES, SHORT CHAIN"/>
    <property type="match status" value="1"/>
</dbReference>
<evidence type="ECO:0000256" key="4">
    <source>
        <dbReference type="ARBA" id="ARBA00022832"/>
    </source>
</evidence>
<sequence length="1041" mass="111289">MAASMRFDGRVVVVTGAGAGSRSSTVRTKSQHSPISVNGSDTTQSHHGHISVNGSDTTQSQHSPIRVNGSDTTQSQHSPIRVNGSDTTQSQHSSISENGSDTTQSHHGHISVNGSDTTQSQHSPISESGSDTTQYHHGPISVNGSDTTQSQNSPIRVNGSDMTQSLHSPISVNGSDTTQSQHSPISVNGSDTTQSQHGPISVNGSDTTQSQHSSISVNGSDTTQSQHGPISVNGSDTTQSQHSPISSQHGPISVNGSDTTQSLHSPISLNGSDTTQSQHSPITVNGNDTTQSQHSPINVNGSDTTQSQHSPINLNGSDTTQFQHGPISVNGSDTTQSQHRLGRAYALLFAERGASVVVNDLGGGRHGDGSSTKAADIVVQEIRSKGGKAAANYNSVEDGDKIIQTALDNFGRIDVVVNNAGILRDRSFARISNTDWDLIHQVHLKGTFKTTQAAWPHFRKQNYGRVIVTSSNSGLYGNFGQANYAAAKIGVVGLSSTLAIEGRKNNIHCNAIVPTAASRMTEDILPPDFFAELKPELIAPVVVWLCHESCPETGSIIEAAAGWAGKSYLVRSQGSLLRSKITDNVTPEDVREHWGTVTDMSNAKHYPSIADVSATLTVALEEMKANAQSDSLSKVATHSLSYDKRDIILYSLGVGASLDNPEDLKYLYEGHEAFSALPTFLIIPAITTLLGANIIGDVFPGKDIDLTKMLHGEQYLEVIRPLETSGELVSKARVVDVLDKGSGAAILVDVDTFDENGNRVAYNQVTTFAIGMGGFGGKRTSDKAVDIANAPARAPDATVTEKTSLNQAAVYRLSGDWNPLHIDQDMATLGGYRRPILHGLCTLGFSARHILQRFANNDPSKFKAIKARFPKPVLPGQTLQTNMWHEGSRIHFETKVLESGYTVIGGAYVDLTETVPFLRTNNVSATETLKSEAVFDALKKRIEANLEKVKKINGVFQYNITVGGNTAGSWTIDLKKGVLYKGPVKEGKVDCTLTMSDPDFVDLFAGKLNPQMAFMQGKLKVAGNLMLVQKLSGLMKEQSKL</sequence>
<dbReference type="Pfam" id="PF02036">
    <property type="entry name" value="SCP2"/>
    <property type="match status" value="1"/>
</dbReference>
<dbReference type="InterPro" id="IPR036527">
    <property type="entry name" value="SCP2_sterol-bd_dom_sf"/>
</dbReference>